<evidence type="ECO:0000256" key="1">
    <source>
        <dbReference type="SAM" id="MobiDB-lite"/>
    </source>
</evidence>
<organism evidence="2 3">
    <name type="scientific">Trichinella nativa</name>
    <dbReference type="NCBI Taxonomy" id="6335"/>
    <lineage>
        <taxon>Eukaryota</taxon>
        <taxon>Metazoa</taxon>
        <taxon>Ecdysozoa</taxon>
        <taxon>Nematoda</taxon>
        <taxon>Enoplea</taxon>
        <taxon>Dorylaimia</taxon>
        <taxon>Trichinellida</taxon>
        <taxon>Trichinellidae</taxon>
        <taxon>Trichinella</taxon>
    </lineage>
</organism>
<sequence>MHRRPLVKLESADLVSSGGAIDCATAEQRFEKRSSTKSQGNGQVVTGRRFSFMPNFKAFRSGQLKFNNQFSICPSRGKGESSTKKFGQFLCDQFRPRSKSDIASRGQEPTAKGGGDDEQQRCYATVTSNAVNYHRTDCRQQWNLAGMKLKAAVERRRNSSSCTVPCPPPVPLVRLADQQPLYVDTNLANDVTSPCLLDSCFSDALSTTGRRFTGVDGHLKCRAKKLFPCSCPSSGPPTLGKV</sequence>
<dbReference type="EMBL" id="LVZM01010106">
    <property type="protein sequence ID" value="OUC45257.1"/>
    <property type="molecule type" value="Genomic_DNA"/>
</dbReference>
<evidence type="ECO:0000313" key="3">
    <source>
        <dbReference type="Proteomes" id="UP000243006"/>
    </source>
</evidence>
<protein>
    <submittedName>
        <fullName evidence="2">Uncharacterized protein</fullName>
    </submittedName>
</protein>
<gene>
    <name evidence="2" type="ORF">D917_08551</name>
</gene>
<evidence type="ECO:0000313" key="2">
    <source>
        <dbReference type="EMBL" id="OUC45257.1"/>
    </source>
</evidence>
<dbReference type="Proteomes" id="UP000243006">
    <property type="component" value="Unassembled WGS sequence"/>
</dbReference>
<comment type="caution">
    <text evidence="2">The sequence shown here is derived from an EMBL/GenBank/DDBJ whole genome shotgun (WGS) entry which is preliminary data.</text>
</comment>
<name>A0A1Y3ENA5_9BILA</name>
<feature type="region of interest" description="Disordered" evidence="1">
    <location>
        <begin position="98"/>
        <end position="119"/>
    </location>
</feature>
<proteinExistence type="predicted"/>
<reference evidence="2 3" key="1">
    <citation type="submission" date="2015-04" db="EMBL/GenBank/DDBJ databases">
        <title>Draft genome of the roundworm Trichinella nativa.</title>
        <authorList>
            <person name="Mitreva M."/>
        </authorList>
    </citation>
    <scope>NUCLEOTIDE SEQUENCE [LARGE SCALE GENOMIC DNA]</scope>
    <source>
        <strain evidence="2 3">ISS45</strain>
    </source>
</reference>
<dbReference type="AlphaFoldDB" id="A0A1Y3ENA5"/>
<accession>A0A1Y3ENA5</accession>